<keyword evidence="3" id="KW-0472">Membrane</keyword>
<feature type="region of interest" description="Disordered" evidence="6">
    <location>
        <begin position="29"/>
        <end position="67"/>
    </location>
</feature>
<evidence type="ECO:0000256" key="1">
    <source>
        <dbReference type="ARBA" id="ARBA00022475"/>
    </source>
</evidence>
<dbReference type="PANTHER" id="PTHR43649">
    <property type="entry name" value="ARABINOSE-BINDING PROTEIN-RELATED"/>
    <property type="match status" value="1"/>
</dbReference>
<dbReference type="InterPro" id="IPR006059">
    <property type="entry name" value="SBP"/>
</dbReference>
<accession>A0A917E2H2</accession>
<dbReference type="Proteomes" id="UP000612456">
    <property type="component" value="Unassembled WGS sequence"/>
</dbReference>
<dbReference type="AlphaFoldDB" id="A0A917E2H2"/>
<evidence type="ECO:0000313" key="9">
    <source>
        <dbReference type="Proteomes" id="UP000612456"/>
    </source>
</evidence>
<evidence type="ECO:0000256" key="2">
    <source>
        <dbReference type="ARBA" id="ARBA00022729"/>
    </source>
</evidence>
<feature type="signal peptide" evidence="7">
    <location>
        <begin position="1"/>
        <end position="27"/>
    </location>
</feature>
<comment type="caution">
    <text evidence="8">The sequence shown here is derived from an EMBL/GenBank/DDBJ whole genome shotgun (WGS) entry which is preliminary data.</text>
</comment>
<protein>
    <recommendedName>
        <fullName evidence="10">Multiple sugar transport system substrate-binding protein</fullName>
    </recommendedName>
</protein>
<dbReference type="CDD" id="cd13585">
    <property type="entry name" value="PBP2_TMBP_like"/>
    <property type="match status" value="1"/>
</dbReference>
<evidence type="ECO:0000256" key="6">
    <source>
        <dbReference type="SAM" id="MobiDB-lite"/>
    </source>
</evidence>
<evidence type="ECO:0008006" key="10">
    <source>
        <dbReference type="Google" id="ProtNLM"/>
    </source>
</evidence>
<evidence type="ECO:0000313" key="8">
    <source>
        <dbReference type="EMBL" id="GGD96705.1"/>
    </source>
</evidence>
<dbReference type="InterPro" id="IPR050490">
    <property type="entry name" value="Bact_solute-bd_prot1"/>
</dbReference>
<dbReference type="Pfam" id="PF01547">
    <property type="entry name" value="SBP_bac_1"/>
    <property type="match status" value="1"/>
</dbReference>
<organism evidence="8 9">
    <name type="scientific">Paenibacillus nasutitermitis</name>
    <dbReference type="NCBI Taxonomy" id="1652958"/>
    <lineage>
        <taxon>Bacteria</taxon>
        <taxon>Bacillati</taxon>
        <taxon>Bacillota</taxon>
        <taxon>Bacilli</taxon>
        <taxon>Bacillales</taxon>
        <taxon>Paenibacillaceae</taxon>
        <taxon>Paenibacillus</taxon>
    </lineage>
</organism>
<dbReference type="RefSeq" id="WP_188999049.1">
    <property type="nucleotide sequence ID" value="NZ_BMHP01000008.1"/>
</dbReference>
<keyword evidence="5" id="KW-0449">Lipoprotein</keyword>
<reference evidence="8" key="1">
    <citation type="journal article" date="2014" name="Int. J. Syst. Evol. Microbiol.">
        <title>Complete genome sequence of Corynebacterium casei LMG S-19264T (=DSM 44701T), isolated from a smear-ripened cheese.</title>
        <authorList>
            <consortium name="US DOE Joint Genome Institute (JGI-PGF)"/>
            <person name="Walter F."/>
            <person name="Albersmeier A."/>
            <person name="Kalinowski J."/>
            <person name="Ruckert C."/>
        </authorList>
    </citation>
    <scope>NUCLEOTIDE SEQUENCE</scope>
    <source>
        <strain evidence="8">CGMCC 1.15178</strain>
    </source>
</reference>
<reference evidence="8" key="2">
    <citation type="submission" date="2020-09" db="EMBL/GenBank/DDBJ databases">
        <authorList>
            <person name="Sun Q."/>
            <person name="Zhou Y."/>
        </authorList>
    </citation>
    <scope>NUCLEOTIDE SEQUENCE</scope>
    <source>
        <strain evidence="8">CGMCC 1.15178</strain>
    </source>
</reference>
<evidence type="ECO:0000256" key="3">
    <source>
        <dbReference type="ARBA" id="ARBA00023136"/>
    </source>
</evidence>
<evidence type="ECO:0000256" key="7">
    <source>
        <dbReference type="SAM" id="SignalP"/>
    </source>
</evidence>
<feature type="chain" id="PRO_5038820980" description="Multiple sugar transport system substrate-binding protein" evidence="7">
    <location>
        <begin position="28"/>
        <end position="455"/>
    </location>
</feature>
<name>A0A917E2H2_9BACL</name>
<sequence length="455" mass="50785">MGQRRVVSTVTVMIIMIVLILSACSNAKTNNTNNEPGQQNTKSEDNKAAEGNKATNEGPKDSGKPTTIRFTTWYGAGDIEIWKEVIKRFEADNPLIKVQFEPLDFAAYWQKIPTQLAGNASPDVIGMHVGIVYSYVQKNQLEPLDAYLSSSEHQADELPDALVAEGQWPKDNPQQFALPWHFTGGTLYINKTAFEEAGVPYPENGWTIEEFVAAAKKLTTDKRFGFQVPGFTMNAGLLAAFGGVPTTEDRLHSNYNSPEMLAYKTWLHDLIYKEKVSPNPKDLDASVDPFVAGKVAMTVGGAWNFPVYRKIKDFDWDVAPMPTKDGVSKTYAGPDLLSIPKDSKNKEAAWKFMQFAIFDPKSQELLRQTGLPMLKKDLEDESVVNEIASQKPEHFKVFLDGAINNGTGYAFTPKFFETAGFESDADVKILQKENVDIQKVLDELHDKVNKELEKK</sequence>
<keyword evidence="9" id="KW-1185">Reference proteome</keyword>
<gene>
    <name evidence="8" type="ORF">GCM10010911_64350</name>
</gene>
<dbReference type="PANTHER" id="PTHR43649:SF33">
    <property type="entry name" value="POLYGALACTURONAN_RHAMNOGALACTURONAN-BINDING PROTEIN YTCQ"/>
    <property type="match status" value="1"/>
</dbReference>
<keyword evidence="2 7" id="KW-0732">Signal</keyword>
<keyword evidence="4" id="KW-0564">Palmitate</keyword>
<dbReference type="Gene3D" id="3.40.190.10">
    <property type="entry name" value="Periplasmic binding protein-like II"/>
    <property type="match status" value="1"/>
</dbReference>
<dbReference type="PROSITE" id="PS51257">
    <property type="entry name" value="PROKAR_LIPOPROTEIN"/>
    <property type="match status" value="1"/>
</dbReference>
<evidence type="ECO:0000256" key="4">
    <source>
        <dbReference type="ARBA" id="ARBA00023139"/>
    </source>
</evidence>
<proteinExistence type="predicted"/>
<evidence type="ECO:0000256" key="5">
    <source>
        <dbReference type="ARBA" id="ARBA00023288"/>
    </source>
</evidence>
<dbReference type="SUPFAM" id="SSF53850">
    <property type="entry name" value="Periplasmic binding protein-like II"/>
    <property type="match status" value="1"/>
</dbReference>
<dbReference type="EMBL" id="BMHP01000008">
    <property type="protein sequence ID" value="GGD96705.1"/>
    <property type="molecule type" value="Genomic_DNA"/>
</dbReference>
<keyword evidence="1" id="KW-1003">Cell membrane</keyword>
<feature type="compositionally biased region" description="Polar residues" evidence="6">
    <location>
        <begin position="29"/>
        <end position="41"/>
    </location>
</feature>